<accession>A0A0E3LCN8</accession>
<evidence type="ECO:0000313" key="3">
    <source>
        <dbReference type="Proteomes" id="UP000033123"/>
    </source>
</evidence>
<reference evidence="2 3" key="1">
    <citation type="submission" date="2014-07" db="EMBL/GenBank/DDBJ databases">
        <title>Methanogenic archaea and the global carbon cycle.</title>
        <authorList>
            <person name="Henriksen J.R."/>
            <person name="Luke J."/>
            <person name="Reinhart S."/>
            <person name="Benedict M.N."/>
            <person name="Youngblut N.D."/>
            <person name="Metcalf M.E."/>
            <person name="Whitaker R.J."/>
            <person name="Metcalf W.W."/>
        </authorList>
    </citation>
    <scope>NUCLEOTIDE SEQUENCE [LARGE SCALE GENOMIC DNA]</scope>
    <source>
        <strain evidence="2 3">C2J</strain>
    </source>
</reference>
<dbReference type="AlphaFoldDB" id="A0A0E3LCN8"/>
<dbReference type="Proteomes" id="UP000033123">
    <property type="component" value="Chromosome"/>
</dbReference>
<feature type="region of interest" description="Disordered" evidence="1">
    <location>
        <begin position="137"/>
        <end position="162"/>
    </location>
</feature>
<dbReference type="EMBL" id="CP009508">
    <property type="protein sequence ID" value="AKB35846.1"/>
    <property type="molecule type" value="Genomic_DNA"/>
</dbReference>
<organism evidence="2 3">
    <name type="scientific">Methanosarcina siciliae C2J</name>
    <dbReference type="NCBI Taxonomy" id="1434118"/>
    <lineage>
        <taxon>Archaea</taxon>
        <taxon>Methanobacteriati</taxon>
        <taxon>Methanobacteriota</taxon>
        <taxon>Stenosarchaea group</taxon>
        <taxon>Methanomicrobia</taxon>
        <taxon>Methanosarcinales</taxon>
        <taxon>Methanosarcinaceae</taxon>
        <taxon>Methanosarcina</taxon>
    </lineage>
</organism>
<dbReference type="STRING" id="1434118.MSSAC_1256"/>
<dbReference type="GeneID" id="24870845"/>
<dbReference type="RefSeq" id="WP_048181093.1">
    <property type="nucleotide sequence ID" value="NZ_CP009508.1"/>
</dbReference>
<feature type="region of interest" description="Disordered" evidence="1">
    <location>
        <begin position="77"/>
        <end position="115"/>
    </location>
</feature>
<dbReference type="KEGG" id="msj:MSSAC_1256"/>
<evidence type="ECO:0000313" key="2">
    <source>
        <dbReference type="EMBL" id="AKB35846.1"/>
    </source>
</evidence>
<feature type="compositionally biased region" description="Basic and acidic residues" evidence="1">
    <location>
        <begin position="77"/>
        <end position="114"/>
    </location>
</feature>
<dbReference type="PATRIC" id="fig|1434118.4.peg.1598"/>
<sequence>MRGTKPDHSAIVGEYFTYGTPESDMALQLLHKPNFRHLAVVFFDDPDLDTPQEEYEKQKEKAGLYWDEEKRKWAFKESGKTIKKTETKKKTNKTETKTEKKKEEEQEKKTEVKRSILKRYSGSMRKISRIMTLKLPQSSTKKEILSSPRKEKKFSIIQCGRT</sequence>
<name>A0A0E3LCN8_9EURY</name>
<evidence type="ECO:0000256" key="1">
    <source>
        <dbReference type="SAM" id="MobiDB-lite"/>
    </source>
</evidence>
<gene>
    <name evidence="2" type="ORF">MSSAC_1256</name>
</gene>
<dbReference type="HOGENOM" id="CLU_1631685_0_0_2"/>
<protein>
    <submittedName>
        <fullName evidence="2">Uncharacterized protein</fullName>
    </submittedName>
</protein>
<proteinExistence type="predicted"/>